<accession>A0ABN6Z725</accession>
<name>A0ABN6Z725_9BACE</name>
<keyword evidence="2" id="KW-1185">Reference proteome</keyword>
<dbReference type="Proteomes" id="UP001496674">
    <property type="component" value="Chromosome"/>
</dbReference>
<dbReference type="CDD" id="cd03025">
    <property type="entry name" value="DsbA_FrnE_like"/>
    <property type="match status" value="1"/>
</dbReference>
<dbReference type="Gene3D" id="1.10.472.60">
    <property type="entry name" value="putative protein disulfide isomerase domain"/>
    <property type="match status" value="1"/>
</dbReference>
<dbReference type="Gene3D" id="3.40.30.10">
    <property type="entry name" value="Glutaredoxin"/>
    <property type="match status" value="1"/>
</dbReference>
<dbReference type="PANTHER" id="PTHR13887">
    <property type="entry name" value="GLUTATHIONE S-TRANSFERASE KAPPA"/>
    <property type="match status" value="1"/>
</dbReference>
<reference evidence="1 2" key="1">
    <citation type="submission" date="2023-04" db="EMBL/GenBank/DDBJ databases">
        <title>Draft genome sequence of acteroides sedimenti strain YN3PY1.</title>
        <authorList>
            <person name="Yoshida N."/>
        </authorList>
    </citation>
    <scope>NUCLEOTIDE SEQUENCE [LARGE SCALE GENOMIC DNA]</scope>
    <source>
        <strain evidence="1 2">YN3PY1</strain>
    </source>
</reference>
<evidence type="ECO:0008006" key="3">
    <source>
        <dbReference type="Google" id="ProtNLM"/>
    </source>
</evidence>
<gene>
    <name evidence="1" type="ORF">BSYN_26060</name>
</gene>
<dbReference type="Pfam" id="PF13743">
    <property type="entry name" value="Thioredoxin_5"/>
    <property type="match status" value="1"/>
</dbReference>
<evidence type="ECO:0000313" key="2">
    <source>
        <dbReference type="Proteomes" id="UP001496674"/>
    </source>
</evidence>
<organism evidence="1 2">
    <name type="scientific">Bacteroides sedimenti</name>
    <dbReference type="NCBI Taxonomy" id="2136147"/>
    <lineage>
        <taxon>Bacteria</taxon>
        <taxon>Pseudomonadati</taxon>
        <taxon>Bacteroidota</taxon>
        <taxon>Bacteroidia</taxon>
        <taxon>Bacteroidales</taxon>
        <taxon>Bacteroidaceae</taxon>
        <taxon>Bacteroides</taxon>
    </lineage>
</organism>
<dbReference type="InterPro" id="IPR036249">
    <property type="entry name" value="Thioredoxin-like_sf"/>
</dbReference>
<dbReference type="EMBL" id="AP028055">
    <property type="protein sequence ID" value="BEH00342.1"/>
    <property type="molecule type" value="Genomic_DNA"/>
</dbReference>
<evidence type="ECO:0000313" key="1">
    <source>
        <dbReference type="EMBL" id="BEH00342.1"/>
    </source>
</evidence>
<dbReference type="SUPFAM" id="SSF52833">
    <property type="entry name" value="Thioredoxin-like"/>
    <property type="match status" value="1"/>
</dbReference>
<dbReference type="PANTHER" id="PTHR13887:SF47">
    <property type="entry name" value="CLPXP ADAPTER PROTEIN SPXH"/>
    <property type="match status" value="1"/>
</dbReference>
<protein>
    <recommendedName>
        <fullName evidence="3">DsbA family protein</fullName>
    </recommendedName>
</protein>
<proteinExistence type="predicted"/>
<sequence length="307" mass="35458">MSDVVNLNTLICNPVTGVCEVPEPESGVCDSGVLAKNKPIRIIYYTDPICSACWGIEPQLRKLKLEYGDYYEIEYKMGGLLPSWECYNDEELGKPADIAHHWEEAGSYYGMPIDGDIWLEDPLSSSYPPSIAFKAAQMQDEEKALRFFRRMKEMVFLLKKNISKWEWIEKAAEEAELDLVQLNKDFEGDAQQLFEEDLKSGKQMNVRGFPTLFFTDKEGNRLVLFGVRPYWEFEETLHALCPQAVKHPVTKTHEGLFDFYPSLTTHEFAVITDRHDNDALEILNELHKLKYIEKCLSKRGALWIKKN</sequence>
<dbReference type="RefSeq" id="WP_353331604.1">
    <property type="nucleotide sequence ID" value="NZ_AP028055.1"/>
</dbReference>